<dbReference type="RefSeq" id="WP_344406891.1">
    <property type="nucleotide sequence ID" value="NZ_BAAASG010000033.1"/>
</dbReference>
<dbReference type="SUPFAM" id="SSF47336">
    <property type="entry name" value="ACP-like"/>
    <property type="match status" value="1"/>
</dbReference>
<dbReference type="EMBL" id="BAAASG010000033">
    <property type="protein sequence ID" value="GAA2523104.1"/>
    <property type="molecule type" value="Genomic_DNA"/>
</dbReference>
<keyword evidence="3" id="KW-1185">Reference proteome</keyword>
<name>A0ABN3NMR5_STRLO</name>
<feature type="domain" description="Carrier" evidence="1">
    <location>
        <begin position="4"/>
        <end position="79"/>
    </location>
</feature>
<evidence type="ECO:0000313" key="3">
    <source>
        <dbReference type="Proteomes" id="UP001501777"/>
    </source>
</evidence>
<dbReference type="Pfam" id="PF00550">
    <property type="entry name" value="PP-binding"/>
    <property type="match status" value="1"/>
</dbReference>
<proteinExistence type="predicted"/>
<evidence type="ECO:0000313" key="2">
    <source>
        <dbReference type="EMBL" id="GAA2523104.1"/>
    </source>
</evidence>
<dbReference type="Proteomes" id="UP001501777">
    <property type="component" value="Unassembled WGS sequence"/>
</dbReference>
<dbReference type="InterPro" id="IPR009081">
    <property type="entry name" value="PP-bd_ACP"/>
</dbReference>
<accession>A0ABN3NMR5</accession>
<protein>
    <recommendedName>
        <fullName evidence="1">Carrier domain-containing protein</fullName>
    </recommendedName>
</protein>
<dbReference type="Gene3D" id="1.10.1200.10">
    <property type="entry name" value="ACP-like"/>
    <property type="match status" value="1"/>
</dbReference>
<evidence type="ECO:0000259" key="1">
    <source>
        <dbReference type="PROSITE" id="PS50075"/>
    </source>
</evidence>
<gene>
    <name evidence="2" type="ORF">GCM10010276_87720</name>
</gene>
<comment type="caution">
    <text evidence="2">The sequence shown here is derived from an EMBL/GenBank/DDBJ whole genome shotgun (WGS) entry which is preliminary data.</text>
</comment>
<sequence>MNPSYVEKRVKEILTQEMGDAAPKEINNRMLLSYLDFDELSVTELVMQFEEEFAMEMEEEEFNKCVIVQDLIDLIMGGPHHR</sequence>
<reference evidence="2 3" key="1">
    <citation type="journal article" date="2019" name="Int. J. Syst. Evol. Microbiol.">
        <title>The Global Catalogue of Microorganisms (GCM) 10K type strain sequencing project: providing services to taxonomists for standard genome sequencing and annotation.</title>
        <authorList>
            <consortium name="The Broad Institute Genomics Platform"/>
            <consortium name="The Broad Institute Genome Sequencing Center for Infectious Disease"/>
            <person name="Wu L."/>
            <person name="Ma J."/>
        </authorList>
    </citation>
    <scope>NUCLEOTIDE SEQUENCE [LARGE SCALE GENOMIC DNA]</scope>
    <source>
        <strain evidence="2 3">JCM 4395</strain>
    </source>
</reference>
<dbReference type="InterPro" id="IPR036736">
    <property type="entry name" value="ACP-like_sf"/>
</dbReference>
<organism evidence="2 3">
    <name type="scientific">Streptomyces longisporus</name>
    <dbReference type="NCBI Taxonomy" id="1948"/>
    <lineage>
        <taxon>Bacteria</taxon>
        <taxon>Bacillati</taxon>
        <taxon>Actinomycetota</taxon>
        <taxon>Actinomycetes</taxon>
        <taxon>Kitasatosporales</taxon>
        <taxon>Streptomycetaceae</taxon>
        <taxon>Streptomyces</taxon>
    </lineage>
</organism>
<dbReference type="PROSITE" id="PS50075">
    <property type="entry name" value="CARRIER"/>
    <property type="match status" value="1"/>
</dbReference>